<dbReference type="InterPro" id="IPR011008">
    <property type="entry name" value="Dimeric_a/b-barrel"/>
</dbReference>
<keyword evidence="2" id="KW-0503">Monooxygenase</keyword>
<dbReference type="SUPFAM" id="SSF54909">
    <property type="entry name" value="Dimeric alpha+beta barrel"/>
    <property type="match status" value="1"/>
</dbReference>
<keyword evidence="3" id="KW-1185">Reference proteome</keyword>
<keyword evidence="2" id="KW-0560">Oxidoreductase</keyword>
<accession>A0ABT7PGB1</accession>
<dbReference type="PROSITE" id="PS51725">
    <property type="entry name" value="ABM"/>
    <property type="match status" value="1"/>
</dbReference>
<reference evidence="2 3" key="1">
    <citation type="submission" date="2023-06" db="EMBL/GenBank/DDBJ databases">
        <title>Roseiconus lacunae JC819 isolated from Gulf of Mannar region, Tamil Nadu.</title>
        <authorList>
            <person name="Pk S."/>
            <person name="Ch S."/>
            <person name="Ch V.R."/>
        </authorList>
    </citation>
    <scope>NUCLEOTIDE SEQUENCE [LARGE SCALE GENOMIC DNA]</scope>
    <source>
        <strain evidence="2 3">JC819</strain>
    </source>
</reference>
<dbReference type="RefSeq" id="WP_149495578.1">
    <property type="nucleotide sequence ID" value="NZ_CP141221.1"/>
</dbReference>
<feature type="domain" description="ABM" evidence="1">
    <location>
        <begin position="6"/>
        <end position="96"/>
    </location>
</feature>
<protein>
    <submittedName>
        <fullName evidence="2">Quinol monooxygenase</fullName>
        <ecNumber evidence="2">1.-.-.-</ecNumber>
    </submittedName>
</protein>
<dbReference type="Proteomes" id="UP001239462">
    <property type="component" value="Unassembled WGS sequence"/>
</dbReference>
<comment type="caution">
    <text evidence="2">The sequence shown here is derived from an EMBL/GenBank/DDBJ whole genome shotgun (WGS) entry which is preliminary data.</text>
</comment>
<proteinExistence type="predicted"/>
<dbReference type="GO" id="GO:0004497">
    <property type="term" value="F:monooxygenase activity"/>
    <property type="evidence" value="ECO:0007669"/>
    <property type="project" value="UniProtKB-KW"/>
</dbReference>
<organism evidence="2 3">
    <name type="scientific">Roseiconus lacunae</name>
    <dbReference type="NCBI Taxonomy" id="2605694"/>
    <lineage>
        <taxon>Bacteria</taxon>
        <taxon>Pseudomonadati</taxon>
        <taxon>Planctomycetota</taxon>
        <taxon>Planctomycetia</taxon>
        <taxon>Pirellulales</taxon>
        <taxon>Pirellulaceae</taxon>
        <taxon>Roseiconus</taxon>
    </lineage>
</organism>
<dbReference type="PANTHER" id="PTHR33336">
    <property type="entry name" value="QUINOL MONOOXYGENASE YGIN-RELATED"/>
    <property type="match status" value="1"/>
</dbReference>
<evidence type="ECO:0000259" key="1">
    <source>
        <dbReference type="PROSITE" id="PS51725"/>
    </source>
</evidence>
<dbReference type="EMBL" id="JASZZN010000005">
    <property type="protein sequence ID" value="MDM4015515.1"/>
    <property type="molecule type" value="Genomic_DNA"/>
</dbReference>
<evidence type="ECO:0000313" key="3">
    <source>
        <dbReference type="Proteomes" id="UP001239462"/>
    </source>
</evidence>
<dbReference type="InterPro" id="IPR007138">
    <property type="entry name" value="ABM_dom"/>
</dbReference>
<sequence length="102" mass="11690">MKHPSFAIAVTFEIKPEHRDAFLQRVLQQASDSVRLEDGCFQFDVLVDEDNPNIVFLYETYADAAAFDTHRATDHFADFSQQVADWVASKTLRRLVLQETPS</sequence>
<dbReference type="Gene3D" id="3.30.70.100">
    <property type="match status" value="1"/>
</dbReference>
<dbReference type="EC" id="1.-.-.-" evidence="2"/>
<dbReference type="PANTHER" id="PTHR33336:SF15">
    <property type="entry name" value="ABM DOMAIN-CONTAINING PROTEIN"/>
    <property type="match status" value="1"/>
</dbReference>
<dbReference type="Pfam" id="PF03992">
    <property type="entry name" value="ABM"/>
    <property type="match status" value="1"/>
</dbReference>
<evidence type="ECO:0000313" key="2">
    <source>
        <dbReference type="EMBL" id="MDM4015515.1"/>
    </source>
</evidence>
<name>A0ABT7PGB1_9BACT</name>
<dbReference type="InterPro" id="IPR050744">
    <property type="entry name" value="AI-2_Isomerase_LsrG"/>
</dbReference>
<gene>
    <name evidence="2" type="ORF">QTN89_08755</name>
</gene>